<sequence length="72" mass="7897">MPTTSHPTATRVANPSCSPRDPRRSKLTCSEVGKCGGTLCTGYYCTPSPTDVPPDYQDPPRPRTTRDRCVQQ</sequence>
<dbReference type="AlphaFoldDB" id="A0A1Y2DWJ6"/>
<evidence type="ECO:0000313" key="3">
    <source>
        <dbReference type="Proteomes" id="UP000193689"/>
    </source>
</evidence>
<proteinExistence type="predicted"/>
<dbReference type="OrthoDB" id="1896086at2759"/>
<feature type="compositionally biased region" description="Polar residues" evidence="1">
    <location>
        <begin position="1"/>
        <end position="17"/>
    </location>
</feature>
<protein>
    <submittedName>
        <fullName evidence="2">Uncharacterized protein</fullName>
    </submittedName>
</protein>
<evidence type="ECO:0000313" key="2">
    <source>
        <dbReference type="EMBL" id="ORY63569.1"/>
    </source>
</evidence>
<feature type="region of interest" description="Disordered" evidence="1">
    <location>
        <begin position="47"/>
        <end position="72"/>
    </location>
</feature>
<name>A0A1Y2DWJ6_9PEZI</name>
<accession>A0A1Y2DWJ6</accession>
<evidence type="ECO:0000256" key="1">
    <source>
        <dbReference type="SAM" id="MobiDB-lite"/>
    </source>
</evidence>
<feature type="region of interest" description="Disordered" evidence="1">
    <location>
        <begin position="1"/>
        <end position="27"/>
    </location>
</feature>
<gene>
    <name evidence="2" type="ORF">BCR38DRAFT_437180</name>
</gene>
<dbReference type="InParanoid" id="A0A1Y2DWJ6"/>
<keyword evidence="3" id="KW-1185">Reference proteome</keyword>
<feature type="compositionally biased region" description="Basic and acidic residues" evidence="1">
    <location>
        <begin position="58"/>
        <end position="72"/>
    </location>
</feature>
<dbReference type="RefSeq" id="XP_040715226.1">
    <property type="nucleotide sequence ID" value="XM_040860515.1"/>
</dbReference>
<dbReference type="Proteomes" id="UP000193689">
    <property type="component" value="Unassembled WGS sequence"/>
</dbReference>
<organism evidence="2 3">
    <name type="scientific">Pseudomassariella vexata</name>
    <dbReference type="NCBI Taxonomy" id="1141098"/>
    <lineage>
        <taxon>Eukaryota</taxon>
        <taxon>Fungi</taxon>
        <taxon>Dikarya</taxon>
        <taxon>Ascomycota</taxon>
        <taxon>Pezizomycotina</taxon>
        <taxon>Sordariomycetes</taxon>
        <taxon>Xylariomycetidae</taxon>
        <taxon>Amphisphaeriales</taxon>
        <taxon>Pseudomassariaceae</taxon>
        <taxon>Pseudomassariella</taxon>
    </lineage>
</organism>
<dbReference type="EMBL" id="MCFJ01000008">
    <property type="protein sequence ID" value="ORY63569.1"/>
    <property type="molecule type" value="Genomic_DNA"/>
</dbReference>
<dbReference type="GeneID" id="63776727"/>
<reference evidence="2 3" key="1">
    <citation type="submission" date="2016-07" db="EMBL/GenBank/DDBJ databases">
        <title>Pervasive Adenine N6-methylation of Active Genes in Fungi.</title>
        <authorList>
            <consortium name="DOE Joint Genome Institute"/>
            <person name="Mondo S.J."/>
            <person name="Dannebaum R.O."/>
            <person name="Kuo R.C."/>
            <person name="Labutti K."/>
            <person name="Haridas S."/>
            <person name="Kuo A."/>
            <person name="Salamov A."/>
            <person name="Ahrendt S.R."/>
            <person name="Lipzen A."/>
            <person name="Sullivan W."/>
            <person name="Andreopoulos W.B."/>
            <person name="Clum A."/>
            <person name="Lindquist E."/>
            <person name="Daum C."/>
            <person name="Ramamoorthy G.K."/>
            <person name="Gryganskyi A."/>
            <person name="Culley D."/>
            <person name="Magnuson J.K."/>
            <person name="James T.Y."/>
            <person name="O'Malley M.A."/>
            <person name="Stajich J.E."/>
            <person name="Spatafora J.W."/>
            <person name="Visel A."/>
            <person name="Grigoriev I.V."/>
        </authorList>
    </citation>
    <scope>NUCLEOTIDE SEQUENCE [LARGE SCALE GENOMIC DNA]</scope>
    <source>
        <strain evidence="2 3">CBS 129021</strain>
    </source>
</reference>
<comment type="caution">
    <text evidence="2">The sequence shown here is derived from an EMBL/GenBank/DDBJ whole genome shotgun (WGS) entry which is preliminary data.</text>
</comment>